<dbReference type="InterPro" id="IPR001610">
    <property type="entry name" value="PAC"/>
</dbReference>
<proteinExistence type="predicted"/>
<dbReference type="InterPro" id="IPR036890">
    <property type="entry name" value="HATPase_C_sf"/>
</dbReference>
<evidence type="ECO:0000256" key="9">
    <source>
        <dbReference type="ARBA" id="ARBA00023012"/>
    </source>
</evidence>
<dbReference type="PRINTS" id="PR00344">
    <property type="entry name" value="BCTRLSENSOR"/>
</dbReference>
<keyword evidence="6 10" id="KW-0418">Kinase</keyword>
<evidence type="ECO:0000256" key="4">
    <source>
        <dbReference type="ARBA" id="ARBA00022679"/>
    </source>
</evidence>
<dbReference type="SMART" id="SM00388">
    <property type="entry name" value="HisKA"/>
    <property type="match status" value="1"/>
</dbReference>
<dbReference type="InterPro" id="IPR013767">
    <property type="entry name" value="PAS_fold"/>
</dbReference>
<dbReference type="PATRIC" id="fig|162209.4.peg.3829"/>
<dbReference type="Gene3D" id="1.10.287.130">
    <property type="match status" value="1"/>
</dbReference>
<dbReference type="SMART" id="SM00387">
    <property type="entry name" value="HATPase_c"/>
    <property type="match status" value="1"/>
</dbReference>
<dbReference type="GO" id="GO:0000155">
    <property type="term" value="F:phosphorelay sensor kinase activity"/>
    <property type="evidence" value="ECO:0007669"/>
    <property type="project" value="InterPro"/>
</dbReference>
<dbReference type="InterPro" id="IPR036097">
    <property type="entry name" value="HisK_dim/P_sf"/>
</dbReference>
<dbReference type="InterPro" id="IPR000700">
    <property type="entry name" value="PAS-assoc_C"/>
</dbReference>
<dbReference type="CDD" id="cd00075">
    <property type="entry name" value="HATPase"/>
    <property type="match status" value="1"/>
</dbReference>
<evidence type="ECO:0000256" key="3">
    <source>
        <dbReference type="ARBA" id="ARBA00022553"/>
    </source>
</evidence>
<dbReference type="NCBIfam" id="TIGR00229">
    <property type="entry name" value="sensory_box"/>
    <property type="match status" value="3"/>
</dbReference>
<keyword evidence="7" id="KW-0067">ATP-binding</keyword>
<dbReference type="PROSITE" id="PS50109">
    <property type="entry name" value="HIS_KIN"/>
    <property type="match status" value="1"/>
</dbReference>
<dbReference type="Gene3D" id="3.30.450.20">
    <property type="entry name" value="PAS domain"/>
    <property type="match status" value="3"/>
</dbReference>
<dbReference type="GO" id="GO:0005524">
    <property type="term" value="F:ATP binding"/>
    <property type="evidence" value="ECO:0007669"/>
    <property type="project" value="UniProtKB-KW"/>
</dbReference>
<accession>A0A0U2UPK5</accession>
<dbReference type="InterPro" id="IPR004358">
    <property type="entry name" value="Sig_transdc_His_kin-like_C"/>
</dbReference>
<dbReference type="RefSeq" id="WP_062409740.1">
    <property type="nucleotide sequence ID" value="NZ_BJCS01000005.1"/>
</dbReference>
<dbReference type="InterPro" id="IPR000014">
    <property type="entry name" value="PAS"/>
</dbReference>
<keyword evidence="3" id="KW-0597">Phosphoprotein</keyword>
<evidence type="ECO:0000313" key="10">
    <source>
        <dbReference type="EMBL" id="ALS23937.1"/>
    </source>
</evidence>
<dbReference type="SMART" id="SM00091">
    <property type="entry name" value="PAS"/>
    <property type="match status" value="3"/>
</dbReference>
<evidence type="ECO:0000256" key="6">
    <source>
        <dbReference type="ARBA" id="ARBA00022777"/>
    </source>
</evidence>
<dbReference type="PROSITE" id="PS50113">
    <property type="entry name" value="PAC"/>
    <property type="match status" value="1"/>
</dbReference>
<dbReference type="PANTHER" id="PTHR43065">
    <property type="entry name" value="SENSOR HISTIDINE KINASE"/>
    <property type="match status" value="1"/>
</dbReference>
<dbReference type="FunFam" id="1.10.287.130:FF:000040">
    <property type="entry name" value="PAS domain-containing sensor histidine kinase"/>
    <property type="match status" value="1"/>
</dbReference>
<evidence type="ECO:0000256" key="2">
    <source>
        <dbReference type="ARBA" id="ARBA00012438"/>
    </source>
</evidence>
<dbReference type="Pfam" id="PF08447">
    <property type="entry name" value="PAS_3"/>
    <property type="match status" value="1"/>
</dbReference>
<dbReference type="Proteomes" id="UP000061660">
    <property type="component" value="Chromosome"/>
</dbReference>
<dbReference type="GO" id="GO:0030435">
    <property type="term" value="P:sporulation resulting in formation of a cellular spore"/>
    <property type="evidence" value="ECO:0007669"/>
    <property type="project" value="UniProtKB-KW"/>
</dbReference>
<dbReference type="Gene3D" id="3.30.565.10">
    <property type="entry name" value="Histidine kinase-like ATPase, C-terminal domain"/>
    <property type="match status" value="1"/>
</dbReference>
<dbReference type="InterPro" id="IPR003661">
    <property type="entry name" value="HisK_dim/P_dom"/>
</dbReference>
<dbReference type="KEGG" id="pnp:IJ22_35990"/>
<dbReference type="EC" id="2.7.13.3" evidence="2"/>
<organism evidence="10 11">
    <name type="scientific">Paenibacillus naphthalenovorans</name>
    <dbReference type="NCBI Taxonomy" id="162209"/>
    <lineage>
        <taxon>Bacteria</taxon>
        <taxon>Bacillati</taxon>
        <taxon>Bacillota</taxon>
        <taxon>Bacilli</taxon>
        <taxon>Bacillales</taxon>
        <taxon>Paenibacillaceae</taxon>
        <taxon>Paenibacillus</taxon>
    </lineage>
</organism>
<dbReference type="SMART" id="SM00086">
    <property type="entry name" value="PAC"/>
    <property type="match status" value="2"/>
</dbReference>
<keyword evidence="5" id="KW-0547">Nucleotide-binding</keyword>
<reference evidence="11" key="1">
    <citation type="submission" date="2015-12" db="EMBL/GenBank/DDBJ databases">
        <title>Complete genome sequences of two moderately thermophilic Paenibacillus species.</title>
        <authorList>
            <person name="Butler R.III."/>
            <person name="Wang J."/>
            <person name="Stark B.C."/>
            <person name="Pombert J.-F."/>
        </authorList>
    </citation>
    <scope>NUCLEOTIDE SEQUENCE [LARGE SCALE GENOMIC DNA]</scope>
    <source>
        <strain evidence="11">32O-Y</strain>
    </source>
</reference>
<dbReference type="Pfam" id="PF00512">
    <property type="entry name" value="HisKA"/>
    <property type="match status" value="1"/>
</dbReference>
<dbReference type="InterPro" id="IPR035965">
    <property type="entry name" value="PAS-like_dom_sf"/>
</dbReference>
<keyword evidence="4" id="KW-0808">Transferase</keyword>
<dbReference type="Pfam" id="PF02518">
    <property type="entry name" value="HATPase_c"/>
    <property type="match status" value="1"/>
</dbReference>
<dbReference type="PANTHER" id="PTHR43065:SF10">
    <property type="entry name" value="PEROXIDE STRESS-ACTIVATED HISTIDINE KINASE MAK3"/>
    <property type="match status" value="1"/>
</dbReference>
<keyword evidence="8" id="KW-0749">Sporulation</keyword>
<dbReference type="SUPFAM" id="SSF47384">
    <property type="entry name" value="Homodimeric domain of signal transducing histidine kinase"/>
    <property type="match status" value="1"/>
</dbReference>
<name>A0A0U2UPK5_9BACL</name>
<dbReference type="Pfam" id="PF00989">
    <property type="entry name" value="PAS"/>
    <property type="match status" value="2"/>
</dbReference>
<dbReference type="SUPFAM" id="SSF55785">
    <property type="entry name" value="PYP-like sensor domain (PAS domain)"/>
    <property type="match status" value="3"/>
</dbReference>
<dbReference type="CDD" id="cd00130">
    <property type="entry name" value="PAS"/>
    <property type="match status" value="3"/>
</dbReference>
<evidence type="ECO:0000256" key="5">
    <source>
        <dbReference type="ARBA" id="ARBA00022741"/>
    </source>
</evidence>
<reference evidence="10 11" key="2">
    <citation type="journal article" date="2016" name="Genome Announc.">
        <title>Complete Genome Sequences of Two Interactive Moderate Thermophiles, Paenibacillus napthalenovorans 32O-Y and Paenibacillus sp. 32O-W.</title>
        <authorList>
            <person name="Butler R.R.III."/>
            <person name="Wang J."/>
            <person name="Stark B.C."/>
            <person name="Pombert J.F."/>
        </authorList>
    </citation>
    <scope>NUCLEOTIDE SEQUENCE [LARGE SCALE GENOMIC DNA]</scope>
    <source>
        <strain evidence="10 11">32O-Y</strain>
    </source>
</reference>
<evidence type="ECO:0000256" key="1">
    <source>
        <dbReference type="ARBA" id="ARBA00000085"/>
    </source>
</evidence>
<gene>
    <name evidence="10" type="ORF">IJ22_35990</name>
</gene>
<dbReference type="AlphaFoldDB" id="A0A0U2UPK5"/>
<dbReference type="InterPro" id="IPR013655">
    <property type="entry name" value="PAS_fold_3"/>
</dbReference>
<sequence>MAIDNLINHPLFLLSFHHSPAGMALAAASGRLLAANKALCQILGYSESEFVGQMIDDLCHPDSLENKRKFWDELNLLSSESTSRQMEFDWRHREGYAVPLRITASKYVSEETGTEAWFILYLTQPGGDSRNHDERQGNDTALGTSPIIPVQEQKCPQLYELIAVHSHDIISYCDPEGIILYTSPAIHRLLGYHEEELIGRNSAELIHPEDFQQIQSKHMDGYTDDCIHICRVLHKKGNYIWMENSVKLIKDENGQISNIMTVGRDITTRKQAEEELLKSEEKYRRLIEEMPEALLIQQDGKWVCVNEMAVRLLGAANRGELLNKPVHDFIDPDVLQAASSLTETLSNDDFVTTFKGKFITVQGEPVEVEFSAVPTWYEGHYAVRIIAKDISEARKAQELLQNSEKLSLVGQLAAGIAHELRNPLTAVKGFIQLLKSGAADKQQYYDIISSEINRIEQILGEMLILAKPRAVQYLPVDIHRLLEHVTTLVESQAIMNSIEIVKECEQSLPFIDGDENQLKQVFINVMKNAVEAMPHGGIITVRANKLEEDRIVVRVIDQGSGIPADQLERIGHPFFTTKEHGTGLGMMVSFQIIERHGGHVSISSEVGKGTTVEIVLPVFANNSL</sequence>
<protein>
    <recommendedName>
        <fullName evidence="2">histidine kinase</fullName>
        <ecNumber evidence="2">2.7.13.3</ecNumber>
    </recommendedName>
</protein>
<dbReference type="STRING" id="162209.IJ22_35990"/>
<dbReference type="OrthoDB" id="9815750at2"/>
<evidence type="ECO:0000256" key="7">
    <source>
        <dbReference type="ARBA" id="ARBA00022840"/>
    </source>
</evidence>
<dbReference type="EMBL" id="CP013652">
    <property type="protein sequence ID" value="ALS23937.1"/>
    <property type="molecule type" value="Genomic_DNA"/>
</dbReference>
<dbReference type="CDD" id="cd00082">
    <property type="entry name" value="HisKA"/>
    <property type="match status" value="1"/>
</dbReference>
<keyword evidence="11" id="KW-1185">Reference proteome</keyword>
<dbReference type="SUPFAM" id="SSF55874">
    <property type="entry name" value="ATPase domain of HSP90 chaperone/DNA topoisomerase II/histidine kinase"/>
    <property type="match status" value="1"/>
</dbReference>
<dbReference type="PROSITE" id="PS50112">
    <property type="entry name" value="PAS"/>
    <property type="match status" value="2"/>
</dbReference>
<dbReference type="GO" id="GO:0006355">
    <property type="term" value="P:regulation of DNA-templated transcription"/>
    <property type="evidence" value="ECO:0007669"/>
    <property type="project" value="InterPro"/>
</dbReference>
<evidence type="ECO:0000256" key="8">
    <source>
        <dbReference type="ARBA" id="ARBA00022969"/>
    </source>
</evidence>
<evidence type="ECO:0000313" key="11">
    <source>
        <dbReference type="Proteomes" id="UP000061660"/>
    </source>
</evidence>
<dbReference type="InterPro" id="IPR005467">
    <property type="entry name" value="His_kinase_dom"/>
</dbReference>
<dbReference type="InterPro" id="IPR003594">
    <property type="entry name" value="HATPase_dom"/>
</dbReference>
<keyword evidence="9" id="KW-0902">Two-component regulatory system</keyword>
<comment type="catalytic activity">
    <reaction evidence="1">
        <text>ATP + protein L-histidine = ADP + protein N-phospho-L-histidine.</text>
        <dbReference type="EC" id="2.7.13.3"/>
    </reaction>
</comment>